<dbReference type="CDD" id="cd17932">
    <property type="entry name" value="DEXQc_UvrD"/>
    <property type="match status" value="1"/>
</dbReference>
<dbReference type="InterPro" id="IPR013986">
    <property type="entry name" value="DExx_box_DNA_helicase_dom_sf"/>
</dbReference>
<dbReference type="InterPro" id="IPR000212">
    <property type="entry name" value="DNA_helicase_UvrD/REP"/>
</dbReference>
<keyword evidence="4 11" id="KW-0347">Helicase</keyword>
<proteinExistence type="inferred from homology"/>
<dbReference type="PROSITE" id="PS51198">
    <property type="entry name" value="UVRD_HELICASE_ATP_BIND"/>
    <property type="match status" value="1"/>
</dbReference>
<evidence type="ECO:0000259" key="13">
    <source>
        <dbReference type="PROSITE" id="PS51217"/>
    </source>
</evidence>
<feature type="domain" description="UvrD-like helicase ATP-binding" evidence="12">
    <location>
        <begin position="1"/>
        <end position="294"/>
    </location>
</feature>
<dbReference type="EMBL" id="KV417522">
    <property type="protein sequence ID" value="KZP25249.1"/>
    <property type="molecule type" value="Genomic_DNA"/>
</dbReference>
<dbReference type="PROSITE" id="PS51217">
    <property type="entry name" value="UVRD_HELICASE_CTER"/>
    <property type="match status" value="1"/>
</dbReference>
<dbReference type="GO" id="GO:0005634">
    <property type="term" value="C:nucleus"/>
    <property type="evidence" value="ECO:0007669"/>
    <property type="project" value="TreeGrafter"/>
</dbReference>
<dbReference type="InterPro" id="IPR027417">
    <property type="entry name" value="P-loop_NTPase"/>
</dbReference>
<dbReference type="PANTHER" id="PTHR11070">
    <property type="entry name" value="UVRD / RECB / PCRA DNA HELICASE FAMILY MEMBER"/>
    <property type="match status" value="1"/>
</dbReference>
<dbReference type="STRING" id="436010.A0A166NPQ5"/>
<evidence type="ECO:0000256" key="5">
    <source>
        <dbReference type="ARBA" id="ARBA00022840"/>
    </source>
</evidence>
<evidence type="ECO:0000313" key="15">
    <source>
        <dbReference type="Proteomes" id="UP000076532"/>
    </source>
</evidence>
<organism evidence="14 15">
    <name type="scientific">Athelia psychrophila</name>
    <dbReference type="NCBI Taxonomy" id="1759441"/>
    <lineage>
        <taxon>Eukaryota</taxon>
        <taxon>Fungi</taxon>
        <taxon>Dikarya</taxon>
        <taxon>Basidiomycota</taxon>
        <taxon>Agaricomycotina</taxon>
        <taxon>Agaricomycetes</taxon>
        <taxon>Agaricomycetidae</taxon>
        <taxon>Atheliales</taxon>
        <taxon>Atheliaceae</taxon>
        <taxon>Athelia</taxon>
    </lineage>
</organism>
<dbReference type="InterPro" id="IPR014016">
    <property type="entry name" value="UvrD-like_ATP-bd"/>
</dbReference>
<name>A0A166NPQ5_9AGAM</name>
<dbReference type="Gene3D" id="3.40.50.300">
    <property type="entry name" value="P-loop containing nucleotide triphosphate hydrolases"/>
    <property type="match status" value="2"/>
</dbReference>
<dbReference type="Proteomes" id="UP000076532">
    <property type="component" value="Unassembled WGS sequence"/>
</dbReference>
<protein>
    <recommendedName>
        <fullName evidence="9">DNA 3'-5' helicase</fullName>
        <ecNumber evidence="9">5.6.2.4</ecNumber>
    </recommendedName>
</protein>
<keyword evidence="15" id="KW-1185">Reference proteome</keyword>
<dbReference type="Gene3D" id="1.10.10.160">
    <property type="match status" value="1"/>
</dbReference>
<keyword evidence="2 11" id="KW-0547">Nucleotide-binding</keyword>
<dbReference type="SUPFAM" id="SSF52540">
    <property type="entry name" value="P-loop containing nucleoside triphosphate hydrolases"/>
    <property type="match status" value="1"/>
</dbReference>
<dbReference type="OrthoDB" id="1470711at2759"/>
<evidence type="ECO:0000256" key="6">
    <source>
        <dbReference type="ARBA" id="ARBA00023125"/>
    </source>
</evidence>
<accession>A0A166NPQ5</accession>
<dbReference type="GO" id="GO:0000725">
    <property type="term" value="P:recombinational repair"/>
    <property type="evidence" value="ECO:0007669"/>
    <property type="project" value="TreeGrafter"/>
</dbReference>
<evidence type="ECO:0000256" key="3">
    <source>
        <dbReference type="ARBA" id="ARBA00022801"/>
    </source>
</evidence>
<dbReference type="EC" id="5.6.2.4" evidence="9"/>
<evidence type="ECO:0000256" key="9">
    <source>
        <dbReference type="ARBA" id="ARBA00034808"/>
    </source>
</evidence>
<gene>
    <name evidence="14" type="ORF">FIBSPDRAFT_734436</name>
</gene>
<comment type="similarity">
    <text evidence="1">Belongs to the helicase family. UvrD subfamily.</text>
</comment>
<reference evidence="14 15" key="1">
    <citation type="journal article" date="2016" name="Mol. Biol. Evol.">
        <title>Comparative Genomics of Early-Diverging Mushroom-Forming Fungi Provides Insights into the Origins of Lignocellulose Decay Capabilities.</title>
        <authorList>
            <person name="Nagy L.G."/>
            <person name="Riley R."/>
            <person name="Tritt A."/>
            <person name="Adam C."/>
            <person name="Daum C."/>
            <person name="Floudas D."/>
            <person name="Sun H."/>
            <person name="Yadav J.S."/>
            <person name="Pangilinan J."/>
            <person name="Larsson K.H."/>
            <person name="Matsuura K."/>
            <person name="Barry K."/>
            <person name="Labutti K."/>
            <person name="Kuo R."/>
            <person name="Ohm R.A."/>
            <person name="Bhattacharya S.S."/>
            <person name="Shirouzu T."/>
            <person name="Yoshinaga Y."/>
            <person name="Martin F.M."/>
            <person name="Grigoriev I.V."/>
            <person name="Hibbett D.S."/>
        </authorList>
    </citation>
    <scope>NUCLEOTIDE SEQUENCE [LARGE SCALE GENOMIC DNA]</scope>
    <source>
        <strain evidence="14 15">CBS 109695</strain>
    </source>
</reference>
<dbReference type="PANTHER" id="PTHR11070:SF2">
    <property type="entry name" value="ATP-DEPENDENT DNA HELICASE SRS2"/>
    <property type="match status" value="1"/>
</dbReference>
<evidence type="ECO:0000256" key="10">
    <source>
        <dbReference type="ARBA" id="ARBA00048988"/>
    </source>
</evidence>
<keyword evidence="6" id="KW-0238">DNA-binding</keyword>
<dbReference type="InterPro" id="IPR014017">
    <property type="entry name" value="DNA_helicase_UvrD-like_C"/>
</dbReference>
<evidence type="ECO:0000256" key="2">
    <source>
        <dbReference type="ARBA" id="ARBA00022741"/>
    </source>
</evidence>
<dbReference type="GO" id="GO:0016787">
    <property type="term" value="F:hydrolase activity"/>
    <property type="evidence" value="ECO:0007669"/>
    <property type="project" value="UniProtKB-UniRule"/>
</dbReference>
<evidence type="ECO:0000256" key="4">
    <source>
        <dbReference type="ARBA" id="ARBA00022806"/>
    </source>
</evidence>
<evidence type="ECO:0000256" key="8">
    <source>
        <dbReference type="ARBA" id="ARBA00034617"/>
    </source>
</evidence>
<dbReference type="Gene3D" id="1.10.486.10">
    <property type="entry name" value="PCRA, domain 4"/>
    <property type="match status" value="1"/>
</dbReference>
<evidence type="ECO:0000259" key="12">
    <source>
        <dbReference type="PROSITE" id="PS51198"/>
    </source>
</evidence>
<keyword evidence="3 11" id="KW-0378">Hydrolase</keyword>
<evidence type="ECO:0000256" key="1">
    <source>
        <dbReference type="ARBA" id="ARBA00009922"/>
    </source>
</evidence>
<dbReference type="GO" id="GO:0043138">
    <property type="term" value="F:3'-5' DNA helicase activity"/>
    <property type="evidence" value="ECO:0007669"/>
    <property type="project" value="UniProtKB-EC"/>
</dbReference>
<comment type="catalytic activity">
    <reaction evidence="8">
        <text>Couples ATP hydrolysis with the unwinding of duplex DNA by translocating in the 3'-5' direction.</text>
        <dbReference type="EC" id="5.6.2.4"/>
    </reaction>
</comment>
<dbReference type="Pfam" id="PF00580">
    <property type="entry name" value="UvrD-helicase"/>
    <property type="match status" value="1"/>
</dbReference>
<evidence type="ECO:0000256" key="11">
    <source>
        <dbReference type="PROSITE-ProRule" id="PRU00560"/>
    </source>
</evidence>
<feature type="domain" description="UvrD-like helicase C-terminal" evidence="13">
    <location>
        <begin position="295"/>
        <end position="594"/>
    </location>
</feature>
<comment type="catalytic activity">
    <reaction evidence="10">
        <text>ATP + H2O = ADP + phosphate + H(+)</text>
        <dbReference type="Rhea" id="RHEA:13065"/>
        <dbReference type="ChEBI" id="CHEBI:15377"/>
        <dbReference type="ChEBI" id="CHEBI:15378"/>
        <dbReference type="ChEBI" id="CHEBI:30616"/>
        <dbReference type="ChEBI" id="CHEBI:43474"/>
        <dbReference type="ChEBI" id="CHEBI:456216"/>
        <dbReference type="EC" id="5.6.2.4"/>
    </reaction>
</comment>
<dbReference type="AlphaFoldDB" id="A0A166NPQ5"/>
<feature type="binding site" evidence="11">
    <location>
        <begin position="18"/>
        <end position="25"/>
    </location>
    <ligand>
        <name>ATP</name>
        <dbReference type="ChEBI" id="CHEBI:30616"/>
    </ligand>
</feature>
<dbReference type="GO" id="GO:0003677">
    <property type="term" value="F:DNA binding"/>
    <property type="evidence" value="ECO:0007669"/>
    <property type="project" value="UniProtKB-KW"/>
</dbReference>
<keyword evidence="7" id="KW-0413">Isomerase</keyword>
<evidence type="ECO:0000313" key="14">
    <source>
        <dbReference type="EMBL" id="KZP25249.1"/>
    </source>
</evidence>
<dbReference type="GO" id="GO:0005524">
    <property type="term" value="F:ATP binding"/>
    <property type="evidence" value="ECO:0007669"/>
    <property type="project" value="UniProtKB-UniRule"/>
</dbReference>
<sequence>MSHQAVQHPPQIPLQILAGPGSGKTKVLTSRIAYLILHHHLPASSICAVTFTNKAANEMRDRLEKLLGKERTSQLQMGTFHALCAGFLRKWCGRVGLGVEANFTVCDSEESKKIIAKLLSPHKAYLEARNISLKEGTVLSLISKAKAKGQSPEDIAPAPSTSQSRPAVQTGVMEANDIQYVVSQVYREYERTLRRNNALDFDDLLVFGLKLFRDHPSSVAWCKHVLVDEFQDTNITQYELMQYIAAAHGCITVVGDPDQSIYGWRSAEIANLSKMRKDFPMTEQILLEQNYRSTGSILSASLAIVAQGSSLFFISSALHTAHPPGPTPVLRTFQEEAQESAFIAVEIKRLVAASGGMLGWSDFVVLLRFNALSRSIESALQREGILSRVLGGHKFFDRAEIKDLLAYLQIVDNPHFVPAFSRAINTPGRGIGDKTLGEILARAIELKTSPLAVVERIYDGRIPDVKPPVRKKLKGFIEPVRTLRKLAEDGTSPAALICRLLDLIAYEDYLKQKDPEWATRWENVQELINFASESPSQDFSEANEVITDSRDKVDGEGQTPLRAFLQESMLSSAGDDDDGTKEKVTLSTCHAAKGLEWPVVMVPAVEQGTFPFYRTEDVEEERRLLYVACTRAQGLLYLFHALKRRVGGETKGKNLSEFISAISGHQALFTTSLPVLSRNERSLLSQVLDRPMAAEAEVARRLIEL</sequence>
<keyword evidence="5 11" id="KW-0067">ATP-binding</keyword>
<dbReference type="Pfam" id="PF13361">
    <property type="entry name" value="UvrD_C"/>
    <property type="match status" value="1"/>
</dbReference>
<evidence type="ECO:0000256" key="7">
    <source>
        <dbReference type="ARBA" id="ARBA00023235"/>
    </source>
</evidence>